<dbReference type="Gramene" id="KCW80517">
    <property type="protein sequence ID" value="KCW80517"/>
    <property type="gene ID" value="EUGRSUZ_C01872"/>
</dbReference>
<protein>
    <submittedName>
        <fullName evidence="2">Uncharacterized protein</fullName>
    </submittedName>
</protein>
<dbReference type="EMBL" id="KK198755">
    <property type="protein sequence ID" value="KCW80517.1"/>
    <property type="molecule type" value="Genomic_DNA"/>
</dbReference>
<evidence type="ECO:0000256" key="1">
    <source>
        <dbReference type="SAM" id="MobiDB-lite"/>
    </source>
</evidence>
<dbReference type="AlphaFoldDB" id="A0A059CQ84"/>
<dbReference type="InParanoid" id="A0A059CQ84"/>
<feature type="compositionally biased region" description="Basic and acidic residues" evidence="1">
    <location>
        <begin position="87"/>
        <end position="100"/>
    </location>
</feature>
<organism evidence="2">
    <name type="scientific">Eucalyptus grandis</name>
    <name type="common">Flooded gum</name>
    <dbReference type="NCBI Taxonomy" id="71139"/>
    <lineage>
        <taxon>Eukaryota</taxon>
        <taxon>Viridiplantae</taxon>
        <taxon>Streptophyta</taxon>
        <taxon>Embryophyta</taxon>
        <taxon>Tracheophyta</taxon>
        <taxon>Spermatophyta</taxon>
        <taxon>Magnoliopsida</taxon>
        <taxon>eudicotyledons</taxon>
        <taxon>Gunneridae</taxon>
        <taxon>Pentapetalae</taxon>
        <taxon>rosids</taxon>
        <taxon>malvids</taxon>
        <taxon>Myrtales</taxon>
        <taxon>Myrtaceae</taxon>
        <taxon>Myrtoideae</taxon>
        <taxon>Eucalypteae</taxon>
        <taxon>Eucalyptus</taxon>
    </lineage>
</organism>
<gene>
    <name evidence="2" type="ORF">EUGRSUZ_C01872</name>
</gene>
<evidence type="ECO:0000313" key="2">
    <source>
        <dbReference type="EMBL" id="KCW80517.1"/>
    </source>
</evidence>
<reference evidence="2" key="1">
    <citation type="submission" date="2013-07" db="EMBL/GenBank/DDBJ databases">
        <title>The genome of Eucalyptus grandis.</title>
        <authorList>
            <person name="Schmutz J."/>
            <person name="Hayes R."/>
            <person name="Myburg A."/>
            <person name="Tuskan G."/>
            <person name="Grattapaglia D."/>
            <person name="Rokhsar D.S."/>
        </authorList>
    </citation>
    <scope>NUCLEOTIDE SEQUENCE</scope>
    <source>
        <tissue evidence="2">Leaf extractions</tissue>
    </source>
</reference>
<name>A0A059CQ84_EUCGR</name>
<sequence>MICQFLLTNITMKMRRAKTATTPAIKNRPQKLSRPKLLEIMEEVESRQLVSDVHHAFSILVIGPSVTLRIAREMSGTSGDPLGKTCKPKEAGHEIFQSKK</sequence>
<accession>A0A059CQ84</accession>
<feature type="region of interest" description="Disordered" evidence="1">
    <location>
        <begin position="77"/>
        <end position="100"/>
    </location>
</feature>
<proteinExistence type="predicted"/>